<reference evidence="2" key="1">
    <citation type="submission" date="2022-11" db="UniProtKB">
        <authorList>
            <consortium name="WormBaseParasite"/>
        </authorList>
    </citation>
    <scope>IDENTIFICATION</scope>
</reference>
<keyword evidence="1" id="KW-1185">Reference proteome</keyword>
<dbReference type="AlphaFoldDB" id="A0A915A266"/>
<dbReference type="Proteomes" id="UP000887569">
    <property type="component" value="Unplaced"/>
</dbReference>
<protein>
    <submittedName>
        <fullName evidence="2">Ovule protein</fullName>
    </submittedName>
</protein>
<accession>A0A915A266</accession>
<sequence>MKTSITKKQCGLSNSKEVDAILASKNSNLIFQEECLQRVVSRKCTTSVLSSSPKYANEHHHRNNEKCKKNYAERNRTNVHNTGRTKPS</sequence>
<proteinExistence type="predicted"/>
<evidence type="ECO:0000313" key="1">
    <source>
        <dbReference type="Proteomes" id="UP000887569"/>
    </source>
</evidence>
<evidence type="ECO:0000313" key="2">
    <source>
        <dbReference type="WBParaSite" id="PgE205_g001_t01"/>
    </source>
</evidence>
<organism evidence="1 2">
    <name type="scientific">Parascaris univalens</name>
    <name type="common">Nematode worm</name>
    <dbReference type="NCBI Taxonomy" id="6257"/>
    <lineage>
        <taxon>Eukaryota</taxon>
        <taxon>Metazoa</taxon>
        <taxon>Ecdysozoa</taxon>
        <taxon>Nematoda</taxon>
        <taxon>Chromadorea</taxon>
        <taxon>Rhabditida</taxon>
        <taxon>Spirurina</taxon>
        <taxon>Ascaridomorpha</taxon>
        <taxon>Ascaridoidea</taxon>
        <taxon>Ascarididae</taxon>
        <taxon>Parascaris</taxon>
    </lineage>
</organism>
<name>A0A915A266_PARUN</name>
<dbReference type="WBParaSite" id="PgE205_g001_t01">
    <property type="protein sequence ID" value="PgE205_g001_t01"/>
    <property type="gene ID" value="PgE205_g001"/>
</dbReference>